<evidence type="ECO:0000256" key="1">
    <source>
        <dbReference type="ARBA" id="ARBA00004141"/>
    </source>
</evidence>
<evidence type="ECO:0000256" key="7">
    <source>
        <dbReference type="SAM" id="Phobius"/>
    </source>
</evidence>
<feature type="transmembrane region" description="Helical" evidence="7">
    <location>
        <begin position="269"/>
        <end position="289"/>
    </location>
</feature>
<evidence type="ECO:0000313" key="10">
    <source>
        <dbReference type="Proteomes" id="UP000077875"/>
    </source>
</evidence>
<feature type="transmembrane region" description="Helical" evidence="7">
    <location>
        <begin position="244"/>
        <end position="263"/>
    </location>
</feature>
<keyword evidence="2" id="KW-0813">Transport</keyword>
<feature type="transmembrane region" description="Helical" evidence="7">
    <location>
        <begin position="111"/>
        <end position="135"/>
    </location>
</feature>
<sequence>MTTKQSSSSGKQFLGLPIILMWGYLAIAIFMTGDGIEQAFLSSYLIEIGFSQGDAAMVFTVYGLIVAIASWFSGVFAEMIGPRNAMKWGAVIWLAFHVLFMIFGIEQENLAMITLLYGIRGIGYPLFIYSFIVWIAQVAPSHRLASAMGWFWAMYSVGVGFIGTYLPSFTIPVLGFAGTLWMATAWVAVAGFMGLFLIKDKASSTKRAVSSRQEKIRELARGVTILAENRNVAIACVVRSINQLALFGFVVFMPVFFTHQLGFSMSEWLRIWGAVFITTIFTNVLWGVVGDKIGWLRLVRWFGAVGCAISCLAFYYLPLYFGHNFGIALVAAIMLGTSIAAFVPMSALFPSLAPEHKGAAISAHNLAAGLSNFFGPAIALMVLPYGGPAGVIWTYTVLYLIAAVLTCYIELDEGELKRSSRAALAAEREGLRERKPSRTPAYASSKS</sequence>
<evidence type="ECO:0000256" key="2">
    <source>
        <dbReference type="ARBA" id="ARBA00022448"/>
    </source>
</evidence>
<dbReference type="Proteomes" id="UP000077875">
    <property type="component" value="Chromosome"/>
</dbReference>
<proteinExistence type="predicted"/>
<dbReference type="InterPro" id="IPR004748">
    <property type="entry name" value="Polyol_permease-like"/>
</dbReference>
<dbReference type="SUPFAM" id="SSF103473">
    <property type="entry name" value="MFS general substrate transporter"/>
    <property type="match status" value="1"/>
</dbReference>
<reference evidence="9 10" key="1">
    <citation type="submission" date="2016-04" db="EMBL/GenBank/DDBJ databases">
        <title>Complete Genome Sequence of Halotalea alkalilenta IHB B 13600.</title>
        <authorList>
            <person name="Swarnkar M.K."/>
            <person name="Sharma A."/>
            <person name="Kaushal K."/>
            <person name="Soni R."/>
            <person name="Rana S."/>
            <person name="Singh A.K."/>
            <person name="Gulati A."/>
        </authorList>
    </citation>
    <scope>NUCLEOTIDE SEQUENCE [LARGE SCALE GENOMIC DNA]</scope>
    <source>
        <strain evidence="9 10">IHB B 13600</strain>
    </source>
</reference>
<name>A0A172YDS9_9GAMM</name>
<feature type="transmembrane region" description="Helical" evidence="7">
    <location>
        <begin position="147"/>
        <end position="167"/>
    </location>
</feature>
<feature type="transmembrane region" description="Helical" evidence="7">
    <location>
        <begin position="88"/>
        <end position="105"/>
    </location>
</feature>
<protein>
    <recommendedName>
        <fullName evidence="8">Major facilitator superfamily (MFS) profile domain-containing protein</fullName>
    </recommendedName>
</protein>
<dbReference type="InterPro" id="IPR011701">
    <property type="entry name" value="MFS"/>
</dbReference>
<keyword evidence="3 7" id="KW-0812">Transmembrane</keyword>
<dbReference type="InterPro" id="IPR020846">
    <property type="entry name" value="MFS_dom"/>
</dbReference>
<dbReference type="Pfam" id="PF07690">
    <property type="entry name" value="MFS_1"/>
    <property type="match status" value="1"/>
</dbReference>
<feature type="transmembrane region" description="Helical" evidence="7">
    <location>
        <begin position="365"/>
        <end position="386"/>
    </location>
</feature>
<dbReference type="RefSeq" id="WP_064122325.1">
    <property type="nucleotide sequence ID" value="NZ_CP015243.1"/>
</dbReference>
<dbReference type="NCBIfam" id="TIGR00897">
    <property type="entry name" value="2A0118"/>
    <property type="match status" value="1"/>
</dbReference>
<evidence type="ECO:0000256" key="3">
    <source>
        <dbReference type="ARBA" id="ARBA00022692"/>
    </source>
</evidence>
<feature type="transmembrane region" description="Helical" evidence="7">
    <location>
        <begin position="301"/>
        <end position="321"/>
    </location>
</feature>
<dbReference type="InterPro" id="IPR036259">
    <property type="entry name" value="MFS_trans_sf"/>
</dbReference>
<feature type="transmembrane region" description="Helical" evidence="7">
    <location>
        <begin position="56"/>
        <end position="76"/>
    </location>
</feature>
<dbReference type="CDD" id="cd17337">
    <property type="entry name" value="MFS_CsbX"/>
    <property type="match status" value="1"/>
</dbReference>
<evidence type="ECO:0000313" key="9">
    <source>
        <dbReference type="EMBL" id="ANF57374.1"/>
    </source>
</evidence>
<keyword evidence="10" id="KW-1185">Reference proteome</keyword>
<dbReference type="PANTHER" id="PTHR23506">
    <property type="entry name" value="GH10249P"/>
    <property type="match status" value="1"/>
</dbReference>
<feature type="domain" description="Major facilitator superfamily (MFS) profile" evidence="8">
    <location>
        <begin position="19"/>
        <end position="414"/>
    </location>
</feature>
<feature type="region of interest" description="Disordered" evidence="6">
    <location>
        <begin position="427"/>
        <end position="447"/>
    </location>
</feature>
<feature type="transmembrane region" description="Helical" evidence="7">
    <location>
        <begin position="12"/>
        <end position="36"/>
    </location>
</feature>
<keyword evidence="4 7" id="KW-1133">Transmembrane helix</keyword>
<evidence type="ECO:0000256" key="6">
    <source>
        <dbReference type="SAM" id="MobiDB-lite"/>
    </source>
</evidence>
<evidence type="ECO:0000259" key="8">
    <source>
        <dbReference type="PROSITE" id="PS50850"/>
    </source>
</evidence>
<dbReference type="GO" id="GO:0016020">
    <property type="term" value="C:membrane"/>
    <property type="evidence" value="ECO:0007669"/>
    <property type="project" value="UniProtKB-SubCell"/>
</dbReference>
<dbReference type="PROSITE" id="PS50850">
    <property type="entry name" value="MFS"/>
    <property type="match status" value="1"/>
</dbReference>
<dbReference type="PANTHER" id="PTHR23506:SF23">
    <property type="entry name" value="GH10249P"/>
    <property type="match status" value="1"/>
</dbReference>
<feature type="transmembrane region" description="Helical" evidence="7">
    <location>
        <begin position="173"/>
        <end position="198"/>
    </location>
</feature>
<evidence type="ECO:0000256" key="5">
    <source>
        <dbReference type="ARBA" id="ARBA00023136"/>
    </source>
</evidence>
<dbReference type="EMBL" id="CP015243">
    <property type="protein sequence ID" value="ANF57374.1"/>
    <property type="molecule type" value="Genomic_DNA"/>
</dbReference>
<dbReference type="AlphaFoldDB" id="A0A172YDS9"/>
<feature type="transmembrane region" description="Helical" evidence="7">
    <location>
        <begin position="392"/>
        <end position="411"/>
    </location>
</feature>
<accession>A0A172YDS9</accession>
<dbReference type="STRING" id="376489.A5892_07770"/>
<evidence type="ECO:0000256" key="4">
    <source>
        <dbReference type="ARBA" id="ARBA00022989"/>
    </source>
</evidence>
<organism evidence="9 10">
    <name type="scientific">Halotalea alkalilenta</name>
    <dbReference type="NCBI Taxonomy" id="376489"/>
    <lineage>
        <taxon>Bacteria</taxon>
        <taxon>Pseudomonadati</taxon>
        <taxon>Pseudomonadota</taxon>
        <taxon>Gammaproteobacteria</taxon>
        <taxon>Oceanospirillales</taxon>
        <taxon>Halomonadaceae</taxon>
        <taxon>Halotalea</taxon>
    </lineage>
</organism>
<gene>
    <name evidence="9" type="ORF">A5892_07770</name>
</gene>
<dbReference type="GO" id="GO:0022857">
    <property type="term" value="F:transmembrane transporter activity"/>
    <property type="evidence" value="ECO:0007669"/>
    <property type="project" value="InterPro"/>
</dbReference>
<keyword evidence="5 7" id="KW-0472">Membrane</keyword>
<feature type="transmembrane region" description="Helical" evidence="7">
    <location>
        <begin position="327"/>
        <end position="353"/>
    </location>
</feature>
<dbReference type="KEGG" id="haa:A5892_07770"/>
<dbReference type="InterPro" id="IPR050930">
    <property type="entry name" value="MFS_Vesicular_Transporter"/>
</dbReference>
<comment type="subcellular location">
    <subcellularLocation>
        <location evidence="1">Membrane</location>
        <topology evidence="1">Multi-pass membrane protein</topology>
    </subcellularLocation>
</comment>
<dbReference type="Gene3D" id="1.20.1250.20">
    <property type="entry name" value="MFS general substrate transporter like domains"/>
    <property type="match status" value="2"/>
</dbReference>
<feature type="compositionally biased region" description="Basic and acidic residues" evidence="6">
    <location>
        <begin position="427"/>
        <end position="436"/>
    </location>
</feature>